<organism evidence="1 2">
    <name type="scientific">Trichinella pseudospiralis</name>
    <name type="common">Parasitic roundworm</name>
    <dbReference type="NCBI Taxonomy" id="6337"/>
    <lineage>
        <taxon>Eukaryota</taxon>
        <taxon>Metazoa</taxon>
        <taxon>Ecdysozoa</taxon>
        <taxon>Nematoda</taxon>
        <taxon>Enoplea</taxon>
        <taxon>Dorylaimia</taxon>
        <taxon>Trichinellida</taxon>
        <taxon>Trichinellidae</taxon>
        <taxon>Trichinella</taxon>
    </lineage>
</organism>
<protein>
    <submittedName>
        <fullName evidence="1">Uncharacterized protein</fullName>
    </submittedName>
</protein>
<sequence>MVYDQLKTVVTILAPPRDDRCAVADEKDADMPRLLAKTFSGGRSTTWLVHPGTSETCVFQLARFSPASLPTYVVSLELYLSGYNS</sequence>
<gene>
    <name evidence="1" type="ORF">T4A_11532</name>
</gene>
<dbReference type="AlphaFoldDB" id="A0A0V1DR61"/>
<accession>A0A0V1DR61</accession>
<comment type="caution">
    <text evidence="1">The sequence shown here is derived from an EMBL/GenBank/DDBJ whole genome shotgun (WGS) entry which is preliminary data.</text>
</comment>
<reference evidence="1 2" key="1">
    <citation type="submission" date="2015-01" db="EMBL/GenBank/DDBJ databases">
        <title>Evolution of Trichinella species and genotypes.</title>
        <authorList>
            <person name="Korhonen P.K."/>
            <person name="Edoardo P."/>
            <person name="Giuseppe L.R."/>
            <person name="Gasser R.B."/>
        </authorList>
    </citation>
    <scope>NUCLEOTIDE SEQUENCE [LARGE SCALE GENOMIC DNA]</scope>
    <source>
        <strain evidence="1">ISS13</strain>
    </source>
</reference>
<proteinExistence type="predicted"/>
<evidence type="ECO:0000313" key="2">
    <source>
        <dbReference type="Proteomes" id="UP000054632"/>
    </source>
</evidence>
<dbReference type="Proteomes" id="UP000054632">
    <property type="component" value="Unassembled WGS sequence"/>
</dbReference>
<name>A0A0V1DR61_TRIPS</name>
<evidence type="ECO:0000313" key="1">
    <source>
        <dbReference type="EMBL" id="KRY64046.1"/>
    </source>
</evidence>
<dbReference type="EMBL" id="JYDR01000687">
    <property type="protein sequence ID" value="KRY64046.1"/>
    <property type="molecule type" value="Genomic_DNA"/>
</dbReference>